<evidence type="ECO:0000256" key="3">
    <source>
        <dbReference type="SAM" id="SignalP"/>
    </source>
</evidence>
<dbReference type="PANTHER" id="PTHR10858">
    <property type="entry name" value="DEOXYRIBONUCLEASE II"/>
    <property type="match status" value="1"/>
</dbReference>
<dbReference type="OMA" id="HMPQLCA"/>
<accession>A0A0L0D5A5</accession>
<dbReference type="GO" id="GO:0004531">
    <property type="term" value="F:deoxyribonuclease II activity"/>
    <property type="evidence" value="ECO:0007669"/>
    <property type="project" value="InterPro"/>
</dbReference>
<gene>
    <name evidence="4" type="ORF">AMSG_02928</name>
</gene>
<keyword evidence="2" id="KW-0378">Hydrolase</keyword>
<evidence type="ECO:0000256" key="2">
    <source>
        <dbReference type="ARBA" id="ARBA00022801"/>
    </source>
</evidence>
<evidence type="ECO:0000256" key="1">
    <source>
        <dbReference type="ARBA" id="ARBA00007527"/>
    </source>
</evidence>
<feature type="signal peptide" evidence="3">
    <location>
        <begin position="1"/>
        <end position="24"/>
    </location>
</feature>
<dbReference type="OrthoDB" id="10261598at2759"/>
<dbReference type="AlphaFoldDB" id="A0A0L0D5A5"/>
<dbReference type="GeneID" id="25562573"/>
<comment type="similarity">
    <text evidence="1">Belongs to the DNase II family.</text>
</comment>
<dbReference type="RefSeq" id="XP_013760274.1">
    <property type="nucleotide sequence ID" value="XM_013904820.1"/>
</dbReference>
<sequence>MKTTRVAVVAMALALVLVSKSAYGRLQCMGEGGNAVDWWAAVKTPIESASNDPNVATGTAYAYTDAVMNAKSLVLTGESLATDKSSSLWSTLAQVYGSSQNSVGYMMFNDETPSGAKSGTKAHQKGVVAFDGDGGFWLIHSVPRFPNTYADGYEGFPANEDKYGQSFLCISFSLSSINDVGALLYMSRPNVYDSNLPSSFNLPNIAAVIAGDYNSTAGYVVKTMTSVGGAQFTAFSKNRQWDMDLYEDLVAPTLGSDLYVESWQNGVGKLPTYCRPQYPYNVYNIATMAVGTPSGGEIMWKETQDHSKWAVTVTDQFVCIGGINRQHGQRVRGGGTLCHNSPSLFAAFNSSIQTIEPCQ</sequence>
<feature type="chain" id="PRO_5005537218" evidence="3">
    <location>
        <begin position="25"/>
        <end position="359"/>
    </location>
</feature>
<organism evidence="4 5">
    <name type="scientific">Thecamonas trahens ATCC 50062</name>
    <dbReference type="NCBI Taxonomy" id="461836"/>
    <lineage>
        <taxon>Eukaryota</taxon>
        <taxon>Apusozoa</taxon>
        <taxon>Apusomonadida</taxon>
        <taxon>Apusomonadidae</taxon>
        <taxon>Thecamonas</taxon>
    </lineage>
</organism>
<proteinExistence type="inferred from homology"/>
<reference evidence="4 5" key="1">
    <citation type="submission" date="2010-05" db="EMBL/GenBank/DDBJ databases">
        <title>The Genome Sequence of Thecamonas trahens ATCC 50062.</title>
        <authorList>
            <consortium name="The Broad Institute Genome Sequencing Platform"/>
            <person name="Russ C."/>
            <person name="Cuomo C."/>
            <person name="Shea T."/>
            <person name="Young S.K."/>
            <person name="Zeng Q."/>
            <person name="Koehrsen M."/>
            <person name="Haas B."/>
            <person name="Borodovsky M."/>
            <person name="Guigo R."/>
            <person name="Alvarado L."/>
            <person name="Berlin A."/>
            <person name="Bochicchio J."/>
            <person name="Borenstein D."/>
            <person name="Chapman S."/>
            <person name="Chen Z."/>
            <person name="Freedman E."/>
            <person name="Gellesch M."/>
            <person name="Goldberg J."/>
            <person name="Griggs A."/>
            <person name="Gujja S."/>
            <person name="Heilman E."/>
            <person name="Heiman D."/>
            <person name="Hepburn T."/>
            <person name="Howarth C."/>
            <person name="Jen D."/>
            <person name="Larson L."/>
            <person name="Mehta T."/>
            <person name="Park D."/>
            <person name="Pearson M."/>
            <person name="Roberts A."/>
            <person name="Saif S."/>
            <person name="Shenoy N."/>
            <person name="Sisk P."/>
            <person name="Stolte C."/>
            <person name="Sykes S."/>
            <person name="Thomson T."/>
            <person name="Walk T."/>
            <person name="White J."/>
            <person name="Yandava C."/>
            <person name="Burger G."/>
            <person name="Gray M.W."/>
            <person name="Holland P.W.H."/>
            <person name="King N."/>
            <person name="Lang F.B.F."/>
            <person name="Roger A.J."/>
            <person name="Ruiz-Trillo I."/>
            <person name="Lander E."/>
            <person name="Nusbaum C."/>
        </authorList>
    </citation>
    <scope>NUCLEOTIDE SEQUENCE [LARGE SCALE GENOMIC DNA]</scope>
    <source>
        <strain evidence="4 5">ATCC 50062</strain>
    </source>
</reference>
<dbReference type="STRING" id="461836.A0A0L0D5A5"/>
<dbReference type="Proteomes" id="UP000054408">
    <property type="component" value="Unassembled WGS sequence"/>
</dbReference>
<protein>
    <submittedName>
        <fullName evidence="4">Deoxyribonuclease II family protein</fullName>
    </submittedName>
</protein>
<dbReference type="CDD" id="cd09120">
    <property type="entry name" value="PLDc_DNaseII_1"/>
    <property type="match status" value="1"/>
</dbReference>
<evidence type="ECO:0000313" key="4">
    <source>
        <dbReference type="EMBL" id="KNC46493.1"/>
    </source>
</evidence>
<dbReference type="eggNOG" id="KOG3825">
    <property type="taxonomic scope" value="Eukaryota"/>
</dbReference>
<name>A0A0L0D5A5_THETB</name>
<dbReference type="Pfam" id="PF03265">
    <property type="entry name" value="DNase_II"/>
    <property type="match status" value="1"/>
</dbReference>
<dbReference type="EMBL" id="GL349443">
    <property type="protein sequence ID" value="KNC46493.1"/>
    <property type="molecule type" value="Genomic_DNA"/>
</dbReference>
<dbReference type="CDD" id="cd09121">
    <property type="entry name" value="PLDc_DNaseII_2"/>
    <property type="match status" value="1"/>
</dbReference>
<evidence type="ECO:0000313" key="5">
    <source>
        <dbReference type="Proteomes" id="UP000054408"/>
    </source>
</evidence>
<dbReference type="InterPro" id="IPR004947">
    <property type="entry name" value="DNase_II"/>
</dbReference>
<dbReference type="PANTHER" id="PTHR10858:SF23">
    <property type="entry name" value="DEOXYRIBONUCLEASE II"/>
    <property type="match status" value="1"/>
</dbReference>
<keyword evidence="3" id="KW-0732">Signal</keyword>
<keyword evidence="5" id="KW-1185">Reference proteome</keyword>